<evidence type="ECO:0000256" key="1">
    <source>
        <dbReference type="ARBA" id="ARBA00004479"/>
    </source>
</evidence>
<keyword evidence="7" id="KW-1015">Disulfide bond</keyword>
<dbReference type="Pfam" id="PF07686">
    <property type="entry name" value="V-set"/>
    <property type="match status" value="1"/>
</dbReference>
<dbReference type="FunFam" id="2.60.40.10:FF:000088">
    <property type="entry name" value="Butyrophilin subfamily 1 member A1"/>
    <property type="match status" value="1"/>
</dbReference>
<evidence type="ECO:0000256" key="10">
    <source>
        <dbReference type="SAM" id="MobiDB-lite"/>
    </source>
</evidence>
<proteinExistence type="inferred from homology"/>
<protein>
    <submittedName>
        <fullName evidence="16">Butyrophilin subfamily 1 member A1 isoform X3</fullName>
    </submittedName>
</protein>
<dbReference type="InterPro" id="IPR037958">
    <property type="entry name" value="SPRY/PRY_BTN1/2"/>
</dbReference>
<dbReference type="PROSITE" id="PS50835">
    <property type="entry name" value="IG_LIKE"/>
    <property type="match status" value="2"/>
</dbReference>
<keyword evidence="9" id="KW-0393">Immunoglobulin domain</keyword>
<dbReference type="SMART" id="SM00406">
    <property type="entry name" value="IGv"/>
    <property type="match status" value="1"/>
</dbReference>
<keyword evidence="4 12" id="KW-0732">Signal</keyword>
<evidence type="ECO:0000313" key="16">
    <source>
        <dbReference type="RefSeq" id="XP_044938179.1"/>
    </source>
</evidence>
<evidence type="ECO:0000256" key="9">
    <source>
        <dbReference type="ARBA" id="ARBA00023319"/>
    </source>
</evidence>
<dbReference type="AlphaFoldDB" id="A0A8U0V315"/>
<evidence type="ECO:0000259" key="13">
    <source>
        <dbReference type="PROSITE" id="PS50188"/>
    </source>
</evidence>
<dbReference type="InterPro" id="IPR003877">
    <property type="entry name" value="SPRY_dom"/>
</dbReference>
<evidence type="ECO:0000256" key="8">
    <source>
        <dbReference type="ARBA" id="ARBA00023180"/>
    </source>
</evidence>
<evidence type="ECO:0000256" key="4">
    <source>
        <dbReference type="ARBA" id="ARBA00022729"/>
    </source>
</evidence>
<feature type="signal peptide" evidence="12">
    <location>
        <begin position="1"/>
        <end position="24"/>
    </location>
</feature>
<dbReference type="GO" id="GO:0050852">
    <property type="term" value="P:T cell receptor signaling pathway"/>
    <property type="evidence" value="ECO:0007669"/>
    <property type="project" value="TreeGrafter"/>
</dbReference>
<keyword evidence="5 11" id="KW-1133">Transmembrane helix</keyword>
<dbReference type="PANTHER" id="PTHR24100">
    <property type="entry name" value="BUTYROPHILIN"/>
    <property type="match status" value="1"/>
</dbReference>
<comment type="similarity">
    <text evidence="2">Belongs to the immunoglobulin superfamily. BTN/MOG family.</text>
</comment>
<feature type="domain" description="Ig-like" evidence="14">
    <location>
        <begin position="148"/>
        <end position="234"/>
    </location>
</feature>
<feature type="compositionally biased region" description="Pro residues" evidence="10">
    <location>
        <begin position="519"/>
        <end position="529"/>
    </location>
</feature>
<evidence type="ECO:0000256" key="7">
    <source>
        <dbReference type="ARBA" id="ARBA00023157"/>
    </source>
</evidence>
<dbReference type="InterPro" id="IPR053896">
    <property type="entry name" value="BTN3A2-like_Ig-C"/>
</dbReference>
<dbReference type="GeneID" id="101671230"/>
<feature type="domain" description="B30.2/SPRY" evidence="13">
    <location>
        <begin position="285"/>
        <end position="479"/>
    </location>
</feature>
<keyword evidence="15" id="KW-1185">Reference proteome</keyword>
<keyword evidence="8" id="KW-0325">Glycoprotein</keyword>
<feature type="region of interest" description="Disordered" evidence="10">
    <location>
        <begin position="505"/>
        <end position="529"/>
    </location>
</feature>
<evidence type="ECO:0000256" key="12">
    <source>
        <dbReference type="SAM" id="SignalP"/>
    </source>
</evidence>
<dbReference type="InterPro" id="IPR006574">
    <property type="entry name" value="PRY"/>
</dbReference>
<dbReference type="FunFam" id="2.60.120.920:FF:000004">
    <property type="entry name" value="Butyrophilin subfamily 1 member A1"/>
    <property type="match status" value="1"/>
</dbReference>
<name>A0A8U0V315_MUSPF</name>
<dbReference type="SMART" id="SM00409">
    <property type="entry name" value="IG"/>
    <property type="match status" value="2"/>
</dbReference>
<comment type="subcellular location">
    <subcellularLocation>
        <location evidence="1">Membrane</location>
        <topology evidence="1">Single-pass type I membrane protein</topology>
    </subcellularLocation>
</comment>
<dbReference type="SMART" id="SM00589">
    <property type="entry name" value="PRY"/>
    <property type="match status" value="1"/>
</dbReference>
<dbReference type="Gene3D" id="2.60.40.10">
    <property type="entry name" value="Immunoglobulins"/>
    <property type="match status" value="2"/>
</dbReference>
<dbReference type="Pfam" id="PF13765">
    <property type="entry name" value="PRY"/>
    <property type="match status" value="1"/>
</dbReference>
<dbReference type="InterPro" id="IPR043136">
    <property type="entry name" value="B30.2/SPRY_sf"/>
</dbReference>
<evidence type="ECO:0000256" key="5">
    <source>
        <dbReference type="ARBA" id="ARBA00022989"/>
    </source>
</evidence>
<evidence type="ECO:0000256" key="11">
    <source>
        <dbReference type="SAM" id="Phobius"/>
    </source>
</evidence>
<dbReference type="InterPro" id="IPR003599">
    <property type="entry name" value="Ig_sub"/>
</dbReference>
<organism evidence="15 16">
    <name type="scientific">Mustela putorius furo</name>
    <name type="common">European domestic ferret</name>
    <name type="synonym">Mustela furo</name>
    <dbReference type="NCBI Taxonomy" id="9669"/>
    <lineage>
        <taxon>Eukaryota</taxon>
        <taxon>Metazoa</taxon>
        <taxon>Chordata</taxon>
        <taxon>Craniata</taxon>
        <taxon>Vertebrata</taxon>
        <taxon>Euteleostomi</taxon>
        <taxon>Mammalia</taxon>
        <taxon>Eutheria</taxon>
        <taxon>Laurasiatheria</taxon>
        <taxon>Carnivora</taxon>
        <taxon>Caniformia</taxon>
        <taxon>Musteloidea</taxon>
        <taxon>Mustelidae</taxon>
        <taxon>Mustelinae</taxon>
        <taxon>Mustela</taxon>
    </lineage>
</organism>
<dbReference type="InterPro" id="IPR050504">
    <property type="entry name" value="IgSF_BTN/MOG"/>
</dbReference>
<gene>
    <name evidence="16" type="primary">BTN1A1</name>
</gene>
<dbReference type="InterPro" id="IPR003879">
    <property type="entry name" value="Butyrophylin_SPRY"/>
</dbReference>
<feature type="transmembrane region" description="Helical" evidence="11">
    <location>
        <begin position="246"/>
        <end position="272"/>
    </location>
</feature>
<dbReference type="Gene3D" id="2.60.120.920">
    <property type="match status" value="1"/>
</dbReference>
<dbReference type="CDD" id="cd05713">
    <property type="entry name" value="IgV_MOG_like"/>
    <property type="match status" value="1"/>
</dbReference>
<dbReference type="PROSITE" id="PS51257">
    <property type="entry name" value="PROKAR_LIPOPROTEIN"/>
    <property type="match status" value="1"/>
</dbReference>
<dbReference type="InterPro" id="IPR013783">
    <property type="entry name" value="Ig-like_fold"/>
</dbReference>
<dbReference type="InterPro" id="IPR036179">
    <property type="entry name" value="Ig-like_dom_sf"/>
</dbReference>
<dbReference type="SUPFAM" id="SSF49899">
    <property type="entry name" value="Concanavalin A-like lectins/glucanases"/>
    <property type="match status" value="1"/>
</dbReference>
<dbReference type="GO" id="GO:0005102">
    <property type="term" value="F:signaling receptor binding"/>
    <property type="evidence" value="ECO:0007669"/>
    <property type="project" value="TreeGrafter"/>
</dbReference>
<dbReference type="InterPro" id="IPR013320">
    <property type="entry name" value="ConA-like_dom_sf"/>
</dbReference>
<dbReference type="InterPro" id="IPR001870">
    <property type="entry name" value="B30.2/SPRY"/>
</dbReference>
<dbReference type="GO" id="GO:0001817">
    <property type="term" value="P:regulation of cytokine production"/>
    <property type="evidence" value="ECO:0007669"/>
    <property type="project" value="TreeGrafter"/>
</dbReference>
<dbReference type="SUPFAM" id="SSF48726">
    <property type="entry name" value="Immunoglobulin"/>
    <property type="match status" value="2"/>
</dbReference>
<dbReference type="Proteomes" id="UP000000715">
    <property type="component" value="Unplaced"/>
</dbReference>
<dbReference type="PANTHER" id="PTHR24100:SF138">
    <property type="entry name" value="BUTYROPHILIN SUBFAMILY 1 MEMBER A1"/>
    <property type="match status" value="1"/>
</dbReference>
<evidence type="ECO:0000259" key="14">
    <source>
        <dbReference type="PROSITE" id="PS50835"/>
    </source>
</evidence>
<dbReference type="Pfam" id="PF00622">
    <property type="entry name" value="SPRY"/>
    <property type="match status" value="1"/>
</dbReference>
<evidence type="ECO:0000256" key="2">
    <source>
        <dbReference type="ARBA" id="ARBA00007591"/>
    </source>
</evidence>
<dbReference type="CTD" id="696"/>
<keyword evidence="3 11" id="KW-0812">Transmembrane</keyword>
<reference evidence="16" key="1">
    <citation type="submission" date="2025-08" db="UniProtKB">
        <authorList>
            <consortium name="RefSeq"/>
        </authorList>
    </citation>
    <scope>IDENTIFICATION</scope>
    <source>
        <tissue evidence="16">Brain</tissue>
    </source>
</reference>
<accession>A0A8U0V315</accession>
<dbReference type="Pfam" id="PF22705">
    <property type="entry name" value="C2-set_3"/>
    <property type="match status" value="1"/>
</dbReference>
<dbReference type="SMART" id="SM00449">
    <property type="entry name" value="SPRY"/>
    <property type="match status" value="1"/>
</dbReference>
<dbReference type="GO" id="GO:0009897">
    <property type="term" value="C:external side of plasma membrane"/>
    <property type="evidence" value="ECO:0007669"/>
    <property type="project" value="TreeGrafter"/>
</dbReference>
<evidence type="ECO:0000313" key="15">
    <source>
        <dbReference type="Proteomes" id="UP000000715"/>
    </source>
</evidence>
<dbReference type="OrthoDB" id="6105938at2759"/>
<dbReference type="RefSeq" id="XP_044938179.1">
    <property type="nucleotide sequence ID" value="XM_045082244.1"/>
</dbReference>
<dbReference type="InterPro" id="IPR013106">
    <property type="entry name" value="Ig_V-set"/>
</dbReference>
<evidence type="ECO:0000256" key="6">
    <source>
        <dbReference type="ARBA" id="ARBA00023136"/>
    </source>
</evidence>
<keyword evidence="6 11" id="KW-0472">Membrane</keyword>
<dbReference type="PRINTS" id="PR01407">
    <property type="entry name" value="BUTYPHLNCDUF"/>
</dbReference>
<dbReference type="PROSITE" id="PS50188">
    <property type="entry name" value="B302_SPRY"/>
    <property type="match status" value="1"/>
</dbReference>
<dbReference type="CDD" id="cd15819">
    <property type="entry name" value="SPRY_PRY_BTN1_2"/>
    <property type="match status" value="1"/>
</dbReference>
<dbReference type="FunFam" id="2.60.40.10:FF:000208">
    <property type="entry name" value="Butyrophilin subfamily 1 member A1"/>
    <property type="match status" value="1"/>
</dbReference>
<sequence>MAVSPKSCLHSCLLILACLPLSKPDSAQFDVIGPPEPILAAVGDDVELPCHLSPNVSAERMELRWFRGKVAAAVLVRRDGREQDGEQVAEYRGRATLVDRDIAAGRVAVRIHQVRASDDGEYRCFFRQDGSYEEASVHLKVAALGSDPHIHMEVQENGEVRLECTSVGWYPEPHVQWRTSGGEQFLSTSESRNPDEEGLFTVAASVIIRDPSMKNISCSIQNLLLGQEKEVDISIPAPFLPRLTPWMVAVAVILMVLGFLTVGSIVCTWRLYKERSRQRKDEFSSKEKLLEELRWKKATVHAVDVTLDPDTAHPHLFLYEDSRSVRLEDSRQELPEKPERFDSWPCVLGRETFTSGQHFWEVEVGDRADWAVGVCRENVVKKGFDPMTPENGFWAVELYGNRYWALTPLRTPLPLAGPPHRVGIFLDYEAGDVSFYSMTNGSHIYTFSNASFSGPLRPFFCLWSCGKKPLTICPVTDEPERVTVVADAEAFVVIFTKEIPLSPIGEDSASGDTLHSKLTPPPPPSQRAP</sequence>
<evidence type="ECO:0000256" key="3">
    <source>
        <dbReference type="ARBA" id="ARBA00022692"/>
    </source>
</evidence>
<feature type="domain" description="Ig-like" evidence="14">
    <location>
        <begin position="24"/>
        <end position="138"/>
    </location>
</feature>
<feature type="chain" id="PRO_5035901855" evidence="12">
    <location>
        <begin position="25"/>
        <end position="529"/>
    </location>
</feature>
<dbReference type="InterPro" id="IPR007110">
    <property type="entry name" value="Ig-like_dom"/>
</dbReference>